<gene>
    <name evidence="2" type="ORF">B0T24DRAFT_685235</name>
</gene>
<evidence type="ECO:0000313" key="3">
    <source>
        <dbReference type="Proteomes" id="UP001287356"/>
    </source>
</evidence>
<accession>A0AAE0JSK4</accession>
<dbReference type="Proteomes" id="UP001287356">
    <property type="component" value="Unassembled WGS sequence"/>
</dbReference>
<keyword evidence="3" id="KW-1185">Reference proteome</keyword>
<dbReference type="Pfam" id="PF00658">
    <property type="entry name" value="MLLE"/>
    <property type="match status" value="1"/>
</dbReference>
<dbReference type="InterPro" id="IPR002004">
    <property type="entry name" value="PABP_HYD_C"/>
</dbReference>
<dbReference type="EMBL" id="JAULSN010000014">
    <property type="protein sequence ID" value="KAK3360812.1"/>
    <property type="molecule type" value="Genomic_DNA"/>
</dbReference>
<dbReference type="GO" id="GO:0003723">
    <property type="term" value="F:RNA binding"/>
    <property type="evidence" value="ECO:0007669"/>
    <property type="project" value="InterPro"/>
</dbReference>
<dbReference type="SUPFAM" id="SSF63570">
    <property type="entry name" value="PABC (PABP) domain"/>
    <property type="match status" value="1"/>
</dbReference>
<sequence length="126" mass="13536">MQQQKQIPGENLFPKIQAIQPELAGKITGMGQLPALGFSPTYLIVSIRGFSVYGLDLSSQMVEIGLPTGSIVSIRGFSVYGLDLSSQMVEIGLPTGSIVSIRGFSVAGIWTWNTVNQSGDEVEERC</sequence>
<dbReference type="Gene3D" id="1.10.1900.10">
    <property type="entry name" value="c-terminal domain of poly(a) binding protein"/>
    <property type="match status" value="1"/>
</dbReference>
<dbReference type="InterPro" id="IPR036053">
    <property type="entry name" value="PABP-dom"/>
</dbReference>
<protein>
    <recommendedName>
        <fullName evidence="1">PABC domain-containing protein</fullName>
    </recommendedName>
</protein>
<comment type="caution">
    <text evidence="2">The sequence shown here is derived from an EMBL/GenBank/DDBJ whole genome shotgun (WGS) entry which is preliminary data.</text>
</comment>
<reference evidence="2" key="2">
    <citation type="submission" date="2023-06" db="EMBL/GenBank/DDBJ databases">
        <authorList>
            <consortium name="Lawrence Berkeley National Laboratory"/>
            <person name="Haridas S."/>
            <person name="Hensen N."/>
            <person name="Bonometti L."/>
            <person name="Westerberg I."/>
            <person name="Brannstrom I.O."/>
            <person name="Guillou S."/>
            <person name="Cros-Aarteil S."/>
            <person name="Calhoun S."/>
            <person name="Kuo A."/>
            <person name="Mondo S."/>
            <person name="Pangilinan J."/>
            <person name="Riley R."/>
            <person name="Labutti K."/>
            <person name="Andreopoulos B."/>
            <person name="Lipzen A."/>
            <person name="Chen C."/>
            <person name="Yanf M."/>
            <person name="Daum C."/>
            <person name="Ng V."/>
            <person name="Clum A."/>
            <person name="Steindorff A."/>
            <person name="Ohm R."/>
            <person name="Martin F."/>
            <person name="Silar P."/>
            <person name="Natvig D."/>
            <person name="Lalanne C."/>
            <person name="Gautier V."/>
            <person name="Ament-Velasquez S.L."/>
            <person name="Kruys A."/>
            <person name="Hutchinson M.I."/>
            <person name="Powell A.J."/>
            <person name="Barry K."/>
            <person name="Miller A.N."/>
            <person name="Grigoriev I.V."/>
            <person name="Debuchy R."/>
            <person name="Gladieux P."/>
            <person name="Thoren M.H."/>
            <person name="Johannesson H."/>
        </authorList>
    </citation>
    <scope>NUCLEOTIDE SEQUENCE</scope>
    <source>
        <strain evidence="2">CBS 958.72</strain>
    </source>
</reference>
<organism evidence="2 3">
    <name type="scientific">Lasiosphaeria ovina</name>
    <dbReference type="NCBI Taxonomy" id="92902"/>
    <lineage>
        <taxon>Eukaryota</taxon>
        <taxon>Fungi</taxon>
        <taxon>Dikarya</taxon>
        <taxon>Ascomycota</taxon>
        <taxon>Pezizomycotina</taxon>
        <taxon>Sordariomycetes</taxon>
        <taxon>Sordariomycetidae</taxon>
        <taxon>Sordariales</taxon>
        <taxon>Lasiosphaeriaceae</taxon>
        <taxon>Lasiosphaeria</taxon>
    </lineage>
</organism>
<dbReference type="SMART" id="SM00517">
    <property type="entry name" value="PolyA"/>
    <property type="match status" value="1"/>
</dbReference>
<evidence type="ECO:0000259" key="1">
    <source>
        <dbReference type="SMART" id="SM00517"/>
    </source>
</evidence>
<feature type="domain" description="PABC" evidence="1">
    <location>
        <begin position="1"/>
        <end position="50"/>
    </location>
</feature>
<name>A0AAE0JSK4_9PEZI</name>
<dbReference type="AlphaFoldDB" id="A0AAE0JSK4"/>
<reference evidence="2" key="1">
    <citation type="journal article" date="2023" name="Mol. Phylogenet. Evol.">
        <title>Genome-scale phylogeny and comparative genomics of the fungal order Sordariales.</title>
        <authorList>
            <person name="Hensen N."/>
            <person name="Bonometti L."/>
            <person name="Westerberg I."/>
            <person name="Brannstrom I.O."/>
            <person name="Guillou S."/>
            <person name="Cros-Aarteil S."/>
            <person name="Calhoun S."/>
            <person name="Haridas S."/>
            <person name="Kuo A."/>
            <person name="Mondo S."/>
            <person name="Pangilinan J."/>
            <person name="Riley R."/>
            <person name="LaButti K."/>
            <person name="Andreopoulos B."/>
            <person name="Lipzen A."/>
            <person name="Chen C."/>
            <person name="Yan M."/>
            <person name="Daum C."/>
            <person name="Ng V."/>
            <person name="Clum A."/>
            <person name="Steindorff A."/>
            <person name="Ohm R.A."/>
            <person name="Martin F."/>
            <person name="Silar P."/>
            <person name="Natvig D.O."/>
            <person name="Lalanne C."/>
            <person name="Gautier V."/>
            <person name="Ament-Velasquez S.L."/>
            <person name="Kruys A."/>
            <person name="Hutchinson M.I."/>
            <person name="Powell A.J."/>
            <person name="Barry K."/>
            <person name="Miller A.N."/>
            <person name="Grigoriev I.V."/>
            <person name="Debuchy R."/>
            <person name="Gladieux P."/>
            <person name="Hiltunen Thoren M."/>
            <person name="Johannesson H."/>
        </authorList>
    </citation>
    <scope>NUCLEOTIDE SEQUENCE</scope>
    <source>
        <strain evidence="2">CBS 958.72</strain>
    </source>
</reference>
<proteinExistence type="predicted"/>
<evidence type="ECO:0000313" key="2">
    <source>
        <dbReference type="EMBL" id="KAK3360812.1"/>
    </source>
</evidence>